<dbReference type="Proteomes" id="UP001390339">
    <property type="component" value="Unassembled WGS sequence"/>
</dbReference>
<reference evidence="2 3" key="1">
    <citation type="journal article" date="2024" name="IMA Fungus">
        <title>Apiospora arundinis, a panoply of carbohydrate-active enzymes and secondary metabolites.</title>
        <authorList>
            <person name="Sorensen T."/>
            <person name="Petersen C."/>
            <person name="Muurmann A.T."/>
            <person name="Christiansen J.V."/>
            <person name="Brundto M.L."/>
            <person name="Overgaard C.K."/>
            <person name="Boysen A.T."/>
            <person name="Wollenberg R.D."/>
            <person name="Larsen T.O."/>
            <person name="Sorensen J.L."/>
            <person name="Nielsen K.L."/>
            <person name="Sondergaard T.E."/>
        </authorList>
    </citation>
    <scope>NUCLEOTIDE SEQUENCE [LARGE SCALE GENOMIC DNA]</scope>
    <source>
        <strain evidence="2 3">AAU 773</strain>
    </source>
</reference>
<gene>
    <name evidence="2" type="ORF">PGQ11_015690</name>
</gene>
<keyword evidence="1" id="KW-0812">Transmembrane</keyword>
<evidence type="ECO:0000313" key="2">
    <source>
        <dbReference type="EMBL" id="KAK8849210.1"/>
    </source>
</evidence>
<name>A0ABR2HN20_9PEZI</name>
<proteinExistence type="predicted"/>
<accession>A0ABR2HN20</accession>
<keyword evidence="1" id="KW-0472">Membrane</keyword>
<protein>
    <submittedName>
        <fullName evidence="2">Uncharacterized protein</fullName>
    </submittedName>
</protein>
<evidence type="ECO:0000313" key="3">
    <source>
        <dbReference type="Proteomes" id="UP001390339"/>
    </source>
</evidence>
<keyword evidence="1" id="KW-1133">Transmembrane helix</keyword>
<dbReference type="EMBL" id="JAPCWZ010000010">
    <property type="protein sequence ID" value="KAK8849210.1"/>
    <property type="molecule type" value="Genomic_DNA"/>
</dbReference>
<evidence type="ECO:0000256" key="1">
    <source>
        <dbReference type="SAM" id="Phobius"/>
    </source>
</evidence>
<organism evidence="2 3">
    <name type="scientific">Apiospora arundinis</name>
    <dbReference type="NCBI Taxonomy" id="335852"/>
    <lineage>
        <taxon>Eukaryota</taxon>
        <taxon>Fungi</taxon>
        <taxon>Dikarya</taxon>
        <taxon>Ascomycota</taxon>
        <taxon>Pezizomycotina</taxon>
        <taxon>Sordariomycetes</taxon>
        <taxon>Xylariomycetidae</taxon>
        <taxon>Amphisphaeriales</taxon>
        <taxon>Apiosporaceae</taxon>
        <taxon>Apiospora</taxon>
    </lineage>
</organism>
<feature type="transmembrane region" description="Helical" evidence="1">
    <location>
        <begin position="62"/>
        <end position="79"/>
    </location>
</feature>
<sequence>MVFIRSPATEKDDGWLVLDRDAAAAASAPNSPTVSAFHLSLKPKNTTNKKIMAKKQQQKRQGRLRIVYNWLIFFLINLLRLGVAIISWIDIACLKVFLCLRTIFRKFNSDAQFICAKAKSRFLSICRSLLARSGAAAAQALAWIAYLGTACKSRLSWFGTPSSQAFNKFSMTCIAMCAVMAYACFIGHTLSTVVLNVPRPRACFGPYKQLSVDISSHYIGPFHKVADLDTSHRGDPVLTITQSVQYLQEATAAAASLNTTTATPLSDKPIQVPLEIQPLPSGSTHVNFHVSVKCQAGPLTLSRRDHYYLRSDGLYWQSHVLDPVDRDNNVRSRLAVFGH</sequence>
<keyword evidence="3" id="KW-1185">Reference proteome</keyword>
<comment type="caution">
    <text evidence="2">The sequence shown here is derived from an EMBL/GenBank/DDBJ whole genome shotgun (WGS) entry which is preliminary data.</text>
</comment>